<name>A0A9W9YZM1_9CNID</name>
<reference evidence="1" key="1">
    <citation type="submission" date="2023-01" db="EMBL/GenBank/DDBJ databases">
        <title>Genome assembly of the deep-sea coral Lophelia pertusa.</title>
        <authorList>
            <person name="Herrera S."/>
            <person name="Cordes E."/>
        </authorList>
    </citation>
    <scope>NUCLEOTIDE SEQUENCE</scope>
    <source>
        <strain evidence="1">USNM1676648</strain>
        <tissue evidence="1">Polyp</tissue>
    </source>
</reference>
<protein>
    <submittedName>
        <fullName evidence="1">Uncharacterized protein</fullName>
    </submittedName>
</protein>
<dbReference type="Proteomes" id="UP001163046">
    <property type="component" value="Unassembled WGS sequence"/>
</dbReference>
<accession>A0A9W9YZM1</accession>
<keyword evidence="2" id="KW-1185">Reference proteome</keyword>
<organism evidence="1 2">
    <name type="scientific">Desmophyllum pertusum</name>
    <dbReference type="NCBI Taxonomy" id="174260"/>
    <lineage>
        <taxon>Eukaryota</taxon>
        <taxon>Metazoa</taxon>
        <taxon>Cnidaria</taxon>
        <taxon>Anthozoa</taxon>
        <taxon>Hexacorallia</taxon>
        <taxon>Scleractinia</taxon>
        <taxon>Caryophylliina</taxon>
        <taxon>Caryophylliidae</taxon>
        <taxon>Desmophyllum</taxon>
    </lineage>
</organism>
<evidence type="ECO:0000313" key="2">
    <source>
        <dbReference type="Proteomes" id="UP001163046"/>
    </source>
</evidence>
<comment type="caution">
    <text evidence="1">The sequence shown here is derived from an EMBL/GenBank/DDBJ whole genome shotgun (WGS) entry which is preliminary data.</text>
</comment>
<dbReference type="EMBL" id="MU826864">
    <property type="protein sequence ID" value="KAJ7370509.1"/>
    <property type="molecule type" value="Genomic_DNA"/>
</dbReference>
<sequence>MDEEACNQHLEQHFVVWICLLLLTSSSMYSEQGWVELLGSRSLSATSFYKTRYIVFLQLPLHERIIPNLVKSIEVVAFSSSTQETVKLRSACFYYKVIWPQIKTFSR</sequence>
<dbReference type="AlphaFoldDB" id="A0A9W9YZM1"/>
<evidence type="ECO:0000313" key="1">
    <source>
        <dbReference type="EMBL" id="KAJ7370509.1"/>
    </source>
</evidence>
<proteinExistence type="predicted"/>
<gene>
    <name evidence="1" type="ORF">OS493_032075</name>
</gene>